<protein>
    <submittedName>
        <fullName evidence="1">Uncharacterized protein</fullName>
    </submittedName>
</protein>
<proteinExistence type="predicted"/>
<reference evidence="1 2" key="1">
    <citation type="submission" date="2016-03" db="EMBL/GenBank/DDBJ databases">
        <title>Draft genome sequence of Flavobacterium fryxellicola DSM 16209.</title>
        <authorList>
            <person name="Shin S.-K."/>
            <person name="Yi H."/>
        </authorList>
    </citation>
    <scope>NUCLEOTIDE SEQUENCE [LARGE SCALE GENOMIC DNA]</scope>
    <source>
        <strain evidence="1 2">DSM 16209</strain>
    </source>
</reference>
<dbReference type="Proteomes" id="UP000077164">
    <property type="component" value="Unassembled WGS sequence"/>
</dbReference>
<gene>
    <name evidence="1" type="ORF">FBFR_11230</name>
</gene>
<keyword evidence="2" id="KW-1185">Reference proteome</keyword>
<dbReference type="AlphaFoldDB" id="A0A167WHG2"/>
<evidence type="ECO:0000313" key="2">
    <source>
        <dbReference type="Proteomes" id="UP000077164"/>
    </source>
</evidence>
<name>A0A167WHG2_9FLAO</name>
<accession>A0A167WHG2</accession>
<evidence type="ECO:0000313" key="1">
    <source>
        <dbReference type="EMBL" id="OAB27396.1"/>
    </source>
</evidence>
<comment type="caution">
    <text evidence="1">The sequence shown here is derived from an EMBL/GenBank/DDBJ whole genome shotgun (WGS) entry which is preliminary data.</text>
</comment>
<sequence>MQVNANIQKIIDFVLKNIVCKFATRCEKDNSGILLWSDSATKDTADSLTRRSKGFAQTKRI</sequence>
<dbReference type="EMBL" id="LVJE01000017">
    <property type="protein sequence ID" value="OAB27396.1"/>
    <property type="molecule type" value="Genomic_DNA"/>
</dbReference>
<organism evidence="1 2">
    <name type="scientific">Flavobacterium fryxellicola</name>
    <dbReference type="NCBI Taxonomy" id="249352"/>
    <lineage>
        <taxon>Bacteria</taxon>
        <taxon>Pseudomonadati</taxon>
        <taxon>Bacteroidota</taxon>
        <taxon>Flavobacteriia</taxon>
        <taxon>Flavobacteriales</taxon>
        <taxon>Flavobacteriaceae</taxon>
        <taxon>Flavobacterium</taxon>
    </lineage>
</organism>